<sequence>MSVLPSTFLTTRAHGFSKPLGRFNKSQLRRQRLAHAILPMTLGNIYRMLRMLDLRSNMSIPTTSEFESIYDSLPGGARYIRLLEIEGNDDEGEISCKLRSTCLDDKPSFLALSYTWGDPNQTQTIFLTMLGTISLLGTSG</sequence>
<dbReference type="AlphaFoldDB" id="A0A8K0QUE3"/>
<dbReference type="EMBL" id="JAGMVJ010000022">
    <property type="protein sequence ID" value="KAH7073147.1"/>
    <property type="molecule type" value="Genomic_DNA"/>
</dbReference>
<keyword evidence="2" id="KW-1185">Reference proteome</keyword>
<comment type="caution">
    <text evidence="1">The sequence shown here is derived from an EMBL/GenBank/DDBJ whole genome shotgun (WGS) entry which is preliminary data.</text>
</comment>
<organism evidence="1 2">
    <name type="scientific">Paraphoma chrysanthemicola</name>
    <dbReference type="NCBI Taxonomy" id="798071"/>
    <lineage>
        <taxon>Eukaryota</taxon>
        <taxon>Fungi</taxon>
        <taxon>Dikarya</taxon>
        <taxon>Ascomycota</taxon>
        <taxon>Pezizomycotina</taxon>
        <taxon>Dothideomycetes</taxon>
        <taxon>Pleosporomycetidae</taxon>
        <taxon>Pleosporales</taxon>
        <taxon>Pleosporineae</taxon>
        <taxon>Phaeosphaeriaceae</taxon>
        <taxon>Paraphoma</taxon>
    </lineage>
</organism>
<dbReference type="Proteomes" id="UP000813461">
    <property type="component" value="Unassembled WGS sequence"/>
</dbReference>
<dbReference type="OrthoDB" id="3548654at2759"/>
<evidence type="ECO:0000313" key="2">
    <source>
        <dbReference type="Proteomes" id="UP000813461"/>
    </source>
</evidence>
<reference evidence="1" key="1">
    <citation type="journal article" date="2021" name="Nat. Commun.">
        <title>Genetic determinants of endophytism in the Arabidopsis root mycobiome.</title>
        <authorList>
            <person name="Mesny F."/>
            <person name="Miyauchi S."/>
            <person name="Thiergart T."/>
            <person name="Pickel B."/>
            <person name="Atanasova L."/>
            <person name="Karlsson M."/>
            <person name="Huettel B."/>
            <person name="Barry K.W."/>
            <person name="Haridas S."/>
            <person name="Chen C."/>
            <person name="Bauer D."/>
            <person name="Andreopoulos W."/>
            <person name="Pangilinan J."/>
            <person name="LaButti K."/>
            <person name="Riley R."/>
            <person name="Lipzen A."/>
            <person name="Clum A."/>
            <person name="Drula E."/>
            <person name="Henrissat B."/>
            <person name="Kohler A."/>
            <person name="Grigoriev I.V."/>
            <person name="Martin F.M."/>
            <person name="Hacquard S."/>
        </authorList>
    </citation>
    <scope>NUCLEOTIDE SEQUENCE</scope>
    <source>
        <strain evidence="1">MPI-SDFR-AT-0120</strain>
    </source>
</reference>
<evidence type="ECO:0008006" key="3">
    <source>
        <dbReference type="Google" id="ProtNLM"/>
    </source>
</evidence>
<proteinExistence type="predicted"/>
<gene>
    <name evidence="1" type="ORF">FB567DRAFT_194061</name>
</gene>
<protein>
    <recommendedName>
        <fullName evidence="3">Heterokaryon incompatibility domain-containing protein</fullName>
    </recommendedName>
</protein>
<name>A0A8K0QUE3_9PLEO</name>
<accession>A0A8K0QUE3</accession>
<evidence type="ECO:0000313" key="1">
    <source>
        <dbReference type="EMBL" id="KAH7073147.1"/>
    </source>
</evidence>